<keyword evidence="4" id="KW-0560">Oxidoreductase</keyword>
<evidence type="ECO:0000256" key="4">
    <source>
        <dbReference type="ARBA" id="ARBA00023002"/>
    </source>
</evidence>
<dbReference type="Pfam" id="PF01070">
    <property type="entry name" value="FMN_dh"/>
    <property type="match status" value="1"/>
</dbReference>
<dbReference type="AlphaFoldDB" id="A0A6N7IZJ3"/>
<accession>A0A6N7IZJ3</accession>
<evidence type="ECO:0000259" key="5">
    <source>
        <dbReference type="PROSITE" id="PS51349"/>
    </source>
</evidence>
<name>A0A6N7IZJ3_9FIRM</name>
<dbReference type="EMBL" id="VOGC01000006">
    <property type="protein sequence ID" value="MQN01766.1"/>
    <property type="molecule type" value="Genomic_DNA"/>
</dbReference>
<dbReference type="Gene3D" id="3.20.20.70">
    <property type="entry name" value="Aldolase class I"/>
    <property type="match status" value="1"/>
</dbReference>
<dbReference type="InterPro" id="IPR037396">
    <property type="entry name" value="FMN_HAD"/>
</dbReference>
<evidence type="ECO:0000313" key="6">
    <source>
        <dbReference type="EMBL" id="MQN01766.1"/>
    </source>
</evidence>
<feature type="domain" description="FMN hydroxy acid dehydrogenase" evidence="5">
    <location>
        <begin position="1"/>
        <end position="177"/>
    </location>
</feature>
<comment type="cofactor">
    <cofactor evidence="1">
        <name>FMN</name>
        <dbReference type="ChEBI" id="CHEBI:58210"/>
    </cofactor>
</comment>
<keyword evidence="7" id="KW-1185">Reference proteome</keyword>
<keyword evidence="2" id="KW-0285">Flavoprotein</keyword>
<evidence type="ECO:0000256" key="2">
    <source>
        <dbReference type="ARBA" id="ARBA00022630"/>
    </source>
</evidence>
<organism evidence="6 7">
    <name type="scientific">Candidatus Weimeria bifida</name>
    <dbReference type="NCBI Taxonomy" id="2599074"/>
    <lineage>
        <taxon>Bacteria</taxon>
        <taxon>Bacillati</taxon>
        <taxon>Bacillota</taxon>
        <taxon>Clostridia</taxon>
        <taxon>Lachnospirales</taxon>
        <taxon>Lachnospiraceae</taxon>
        <taxon>Candidatus Weimeria</taxon>
    </lineage>
</organism>
<comment type="caution">
    <text evidence="6">The sequence shown here is derived from an EMBL/GenBank/DDBJ whole genome shotgun (WGS) entry which is preliminary data.</text>
</comment>
<dbReference type="PANTHER" id="PTHR10578">
    <property type="entry name" value="S -2-HYDROXY-ACID OXIDASE-RELATED"/>
    <property type="match status" value="1"/>
</dbReference>
<evidence type="ECO:0000256" key="3">
    <source>
        <dbReference type="ARBA" id="ARBA00022643"/>
    </source>
</evidence>
<dbReference type="Proteomes" id="UP000460257">
    <property type="component" value="Unassembled WGS sequence"/>
</dbReference>
<gene>
    <name evidence="6" type="ORF">FRC54_07590</name>
</gene>
<dbReference type="SUPFAM" id="SSF51395">
    <property type="entry name" value="FMN-linked oxidoreductases"/>
    <property type="match status" value="1"/>
</dbReference>
<dbReference type="GO" id="GO:0016491">
    <property type="term" value="F:oxidoreductase activity"/>
    <property type="evidence" value="ECO:0007669"/>
    <property type="project" value="UniProtKB-KW"/>
</dbReference>
<reference evidence="6" key="1">
    <citation type="journal article" date="2020" name="Appl. Environ. Microbiol.">
        <title>Medium-Chain Fatty Acid Synthesis by 'Candidatus Weimeria bifida' gen. nov., sp. nov., and 'Candidatus Pseudoramibacter fermentans' sp. nov.</title>
        <authorList>
            <person name="Scarborough M.J."/>
            <person name="Myers K.S."/>
            <person name="Donohue T.J."/>
            <person name="Noguera D.R."/>
        </authorList>
    </citation>
    <scope>NUCLEOTIDE SEQUENCE</scope>
    <source>
        <strain evidence="6">LCO1.1</strain>
    </source>
</reference>
<keyword evidence="3" id="KW-0288">FMN</keyword>
<evidence type="ECO:0000256" key="1">
    <source>
        <dbReference type="ARBA" id="ARBA00001917"/>
    </source>
</evidence>
<dbReference type="PROSITE" id="PS51349">
    <property type="entry name" value="FMN_HYDROXY_ACID_DH_2"/>
    <property type="match status" value="1"/>
</dbReference>
<dbReference type="PANTHER" id="PTHR10578:SF107">
    <property type="entry name" value="2-HYDROXYACID OXIDASE 1"/>
    <property type="match status" value="1"/>
</dbReference>
<protein>
    <recommendedName>
        <fullName evidence="5">FMN hydroxy acid dehydrogenase domain-containing protein</fullName>
    </recommendedName>
</protein>
<dbReference type="InterPro" id="IPR000262">
    <property type="entry name" value="FMN-dep_DH"/>
</dbReference>
<evidence type="ECO:0000313" key="7">
    <source>
        <dbReference type="Proteomes" id="UP000460257"/>
    </source>
</evidence>
<sequence length="177" mass="18833">MITDLKTRVKLPMSEYAAAAKEIGTLNWVGMESDETFEQICREGADLPFVVKGVLSVSDALKARDAGAAAIVVSHHHGRVPFGIPPVYILPQIKESLAGSGVAIFCDCSIETGYDAYKALALGADAVSVGRGILGPLLKEGRDGVVKKVNSMNAQLAELCMYTGVHDMKSFDPTVLH</sequence>
<proteinExistence type="predicted"/>
<dbReference type="InterPro" id="IPR013785">
    <property type="entry name" value="Aldolase_TIM"/>
</dbReference>